<evidence type="ECO:0000256" key="3">
    <source>
        <dbReference type="ARBA" id="ARBA00022452"/>
    </source>
</evidence>
<dbReference type="InterPro" id="IPR008969">
    <property type="entry name" value="CarboxyPept-like_regulatory"/>
</dbReference>
<dbReference type="InterPro" id="IPR000531">
    <property type="entry name" value="Beta-barrel_TonB"/>
</dbReference>
<dbReference type="SUPFAM" id="SSF49464">
    <property type="entry name" value="Carboxypeptidase regulatory domain-like"/>
    <property type="match status" value="1"/>
</dbReference>
<evidence type="ECO:0000256" key="6">
    <source>
        <dbReference type="ARBA" id="ARBA00023077"/>
    </source>
</evidence>
<evidence type="ECO:0000256" key="11">
    <source>
        <dbReference type="RuleBase" id="RU003357"/>
    </source>
</evidence>
<dbReference type="Pfam" id="PF07715">
    <property type="entry name" value="Plug"/>
    <property type="match status" value="1"/>
</dbReference>
<evidence type="ECO:0000256" key="10">
    <source>
        <dbReference type="PROSITE-ProRule" id="PRU01360"/>
    </source>
</evidence>
<dbReference type="Gene3D" id="2.40.170.20">
    <property type="entry name" value="TonB-dependent receptor, beta-barrel domain"/>
    <property type="match status" value="1"/>
</dbReference>
<evidence type="ECO:0000313" key="15">
    <source>
        <dbReference type="Proteomes" id="UP000271925"/>
    </source>
</evidence>
<gene>
    <name evidence="14" type="ORF">EHT25_21255</name>
</gene>
<name>A0A3P1BI22_9BACT</name>
<dbReference type="Gene3D" id="2.170.130.10">
    <property type="entry name" value="TonB-dependent receptor, plug domain"/>
    <property type="match status" value="1"/>
</dbReference>
<evidence type="ECO:0000256" key="5">
    <source>
        <dbReference type="ARBA" id="ARBA00022729"/>
    </source>
</evidence>
<dbReference type="Gene3D" id="2.60.40.1120">
    <property type="entry name" value="Carboxypeptidase-like, regulatory domain"/>
    <property type="match status" value="1"/>
</dbReference>
<dbReference type="PANTHER" id="PTHR30069:SF29">
    <property type="entry name" value="HEMOGLOBIN AND HEMOGLOBIN-HAPTOGLOBIN-BINDING PROTEIN 1-RELATED"/>
    <property type="match status" value="1"/>
</dbReference>
<evidence type="ECO:0000256" key="2">
    <source>
        <dbReference type="ARBA" id="ARBA00022448"/>
    </source>
</evidence>
<accession>A0A3P1BI22</accession>
<comment type="subcellular location">
    <subcellularLocation>
        <location evidence="1 10">Cell outer membrane</location>
        <topology evidence="1 10">Multi-pass membrane protein</topology>
    </subcellularLocation>
</comment>
<dbReference type="EMBL" id="RQJO01000010">
    <property type="protein sequence ID" value="RRB00727.1"/>
    <property type="molecule type" value="Genomic_DNA"/>
</dbReference>
<dbReference type="InterPro" id="IPR012910">
    <property type="entry name" value="Plug_dom"/>
</dbReference>
<keyword evidence="15" id="KW-1185">Reference proteome</keyword>
<keyword evidence="5" id="KW-0732">Signal</keyword>
<evidence type="ECO:0000256" key="4">
    <source>
        <dbReference type="ARBA" id="ARBA00022692"/>
    </source>
</evidence>
<dbReference type="GO" id="GO:0009279">
    <property type="term" value="C:cell outer membrane"/>
    <property type="evidence" value="ECO:0007669"/>
    <property type="project" value="UniProtKB-SubCell"/>
</dbReference>
<reference evidence="14 15" key="1">
    <citation type="submission" date="2018-11" db="EMBL/GenBank/DDBJ databases">
        <authorList>
            <person name="Zhou Z."/>
            <person name="Wang G."/>
        </authorList>
    </citation>
    <scope>NUCLEOTIDE SEQUENCE [LARGE SCALE GENOMIC DNA]</scope>
    <source>
        <strain evidence="14 15">KCTC52004</strain>
    </source>
</reference>
<proteinExistence type="inferred from homology"/>
<dbReference type="GO" id="GO:0044718">
    <property type="term" value="P:siderophore transmembrane transport"/>
    <property type="evidence" value="ECO:0007669"/>
    <property type="project" value="TreeGrafter"/>
</dbReference>
<dbReference type="GO" id="GO:0015344">
    <property type="term" value="F:siderophore uptake transmembrane transporter activity"/>
    <property type="evidence" value="ECO:0007669"/>
    <property type="project" value="TreeGrafter"/>
</dbReference>
<keyword evidence="8 14" id="KW-0675">Receptor</keyword>
<dbReference type="InterPro" id="IPR036942">
    <property type="entry name" value="Beta-barrel_TonB_sf"/>
</dbReference>
<dbReference type="AlphaFoldDB" id="A0A3P1BI22"/>
<keyword evidence="2 10" id="KW-0813">Transport</keyword>
<keyword evidence="3 10" id="KW-1134">Transmembrane beta strand</keyword>
<dbReference type="PROSITE" id="PS51257">
    <property type="entry name" value="PROKAR_LIPOPROTEIN"/>
    <property type="match status" value="1"/>
</dbReference>
<dbReference type="InterPro" id="IPR037066">
    <property type="entry name" value="Plug_dom_sf"/>
</dbReference>
<dbReference type="Proteomes" id="UP000271925">
    <property type="component" value="Unassembled WGS sequence"/>
</dbReference>
<dbReference type="SUPFAM" id="SSF56935">
    <property type="entry name" value="Porins"/>
    <property type="match status" value="1"/>
</dbReference>
<keyword evidence="9 10" id="KW-0998">Cell outer membrane</keyword>
<evidence type="ECO:0000256" key="8">
    <source>
        <dbReference type="ARBA" id="ARBA00023170"/>
    </source>
</evidence>
<evidence type="ECO:0000256" key="1">
    <source>
        <dbReference type="ARBA" id="ARBA00004571"/>
    </source>
</evidence>
<feature type="domain" description="TonB-dependent receptor-like beta-barrel" evidence="12">
    <location>
        <begin position="326"/>
        <end position="765"/>
    </location>
</feature>
<evidence type="ECO:0000256" key="9">
    <source>
        <dbReference type="ARBA" id="ARBA00023237"/>
    </source>
</evidence>
<organism evidence="14 15">
    <name type="scientific">Larkinella rosea</name>
    <dbReference type="NCBI Taxonomy" id="2025312"/>
    <lineage>
        <taxon>Bacteria</taxon>
        <taxon>Pseudomonadati</taxon>
        <taxon>Bacteroidota</taxon>
        <taxon>Cytophagia</taxon>
        <taxon>Cytophagales</taxon>
        <taxon>Spirosomataceae</taxon>
        <taxon>Larkinella</taxon>
    </lineage>
</organism>
<dbReference type="Pfam" id="PF13715">
    <property type="entry name" value="CarbopepD_reg_2"/>
    <property type="match status" value="1"/>
</dbReference>
<dbReference type="OrthoDB" id="9758870at2"/>
<evidence type="ECO:0000259" key="12">
    <source>
        <dbReference type="Pfam" id="PF00593"/>
    </source>
</evidence>
<keyword evidence="4 10" id="KW-0812">Transmembrane</keyword>
<protein>
    <submittedName>
        <fullName evidence="14">TonB-dependent receptor</fullName>
    </submittedName>
</protein>
<dbReference type="InterPro" id="IPR039426">
    <property type="entry name" value="TonB-dep_rcpt-like"/>
</dbReference>
<feature type="domain" description="TonB-dependent receptor plug" evidence="13">
    <location>
        <begin position="155"/>
        <end position="232"/>
    </location>
</feature>
<keyword evidence="6 11" id="KW-0798">TonB box</keyword>
<keyword evidence="7 10" id="KW-0472">Membrane</keyword>
<evidence type="ECO:0000259" key="13">
    <source>
        <dbReference type="Pfam" id="PF07715"/>
    </source>
</evidence>
<dbReference type="PROSITE" id="PS52016">
    <property type="entry name" value="TONB_DEPENDENT_REC_3"/>
    <property type="match status" value="1"/>
</dbReference>
<comment type="similarity">
    <text evidence="10 11">Belongs to the TonB-dependent receptor family.</text>
</comment>
<sequence length="805" mass="89907">MVKILRFAGQLILAGLFVLFSCISVQAQTSLSRVISGYVRETGTNKPISGASVFITETRRGATTDRDGFYTLTVSGGTYTLLISHLGYLRIEQKVTVPPDRTLNNISLSPDTQLLDEVTVKTESQDRNVKKVEMGVTQLPIQSIIKMPALMGEVDVVRSLLLLPGVTTVGEGATGINVRGGSVDQNLVLLDDAPIYNSSHLMGFFSVFNPDAVRDVTLQKGSLPARYGGRTSAVLDVRTKEPDAEKLRLSGGVGLISNRLGIEGPIAGRKLTFLADTRLAINNFLFKAGPANIRDVRASFYDVTAKIKYLPNEKNTVYLSGYVSDDRMLLPSDSLLSVDVSATQTGFDYQTANGSLKWTHTFTNRLILNLSAVVSRYRAATTVPDSSNKFRLQSELLSKIGKAELNYQTDLHRWSFGIQATHYHLSPNTLTPGPVSNVQPVQLASEQGLEAGLYAEDEMTLNEKTSLIAGLRYSQFLFLGPTELRTYAPNGPRRPETLASQETIGSGSVAKSYGGLEPRLALRWALKTDRSLKFSYTRTRQYLQLITNSTAALPTSRWKMSDNHIRPQIADQLSAGYFRNYQNDTYEVSAEAYYRQIQHAIDYRDGAKLLLNPTPETDLVQGRGKAYGLELMMKKNKGFLTGWVSYAYTRTLLLVDGLYAGERINNGNWYPANYDKPHVVNALAIYRPSLKFTFSANYTYSTGRPMTVPYAKARVNNRITLPVYLDRNQQRIPDYHRLDISLTWEKNPARKMRYWYSWTFSVYNLYARKNAYSVFYRFSSYAGSDANKLSIFGSAIPSLTYNFKL</sequence>
<evidence type="ECO:0000313" key="14">
    <source>
        <dbReference type="EMBL" id="RRB00727.1"/>
    </source>
</evidence>
<evidence type="ECO:0000256" key="7">
    <source>
        <dbReference type="ARBA" id="ARBA00023136"/>
    </source>
</evidence>
<dbReference type="RefSeq" id="WP_124877193.1">
    <property type="nucleotide sequence ID" value="NZ_RQJO01000010.1"/>
</dbReference>
<dbReference type="Pfam" id="PF00593">
    <property type="entry name" value="TonB_dep_Rec_b-barrel"/>
    <property type="match status" value="1"/>
</dbReference>
<comment type="caution">
    <text evidence="14">The sequence shown here is derived from an EMBL/GenBank/DDBJ whole genome shotgun (WGS) entry which is preliminary data.</text>
</comment>
<dbReference type="PANTHER" id="PTHR30069">
    <property type="entry name" value="TONB-DEPENDENT OUTER MEMBRANE RECEPTOR"/>
    <property type="match status" value="1"/>
</dbReference>